<evidence type="ECO:0000313" key="2">
    <source>
        <dbReference type="EMBL" id="KAF6403647.1"/>
    </source>
</evidence>
<dbReference type="AlphaFoldDB" id="A0A7J8BYH2"/>
<proteinExistence type="predicted"/>
<dbReference type="Proteomes" id="UP000550707">
    <property type="component" value="Unassembled WGS sequence"/>
</dbReference>
<reference evidence="2 3" key="1">
    <citation type="journal article" date="2020" name="Nature">
        <title>Six reference-quality genomes reveal evolution of bat adaptations.</title>
        <authorList>
            <person name="Jebb D."/>
            <person name="Huang Z."/>
            <person name="Pippel M."/>
            <person name="Hughes G.M."/>
            <person name="Lavrichenko K."/>
            <person name="Devanna P."/>
            <person name="Winkler S."/>
            <person name="Jermiin L.S."/>
            <person name="Skirmuntt E.C."/>
            <person name="Katzourakis A."/>
            <person name="Burkitt-Gray L."/>
            <person name="Ray D.A."/>
            <person name="Sullivan K.A.M."/>
            <person name="Roscito J.G."/>
            <person name="Kirilenko B.M."/>
            <person name="Davalos L.M."/>
            <person name="Corthals A.P."/>
            <person name="Power M.L."/>
            <person name="Jones G."/>
            <person name="Ransome R.D."/>
            <person name="Dechmann D.K.N."/>
            <person name="Locatelli A.G."/>
            <person name="Puechmaille S.J."/>
            <person name="Fedrigo O."/>
            <person name="Jarvis E.D."/>
            <person name="Hiller M."/>
            <person name="Vernes S.C."/>
            <person name="Myers E.W."/>
            <person name="Teeling E.C."/>
        </authorList>
    </citation>
    <scope>NUCLEOTIDE SEQUENCE [LARGE SCALE GENOMIC DNA]</scope>
    <source>
        <strain evidence="2">MMolMol1</strain>
        <tissue evidence="2">Muscle</tissue>
    </source>
</reference>
<gene>
    <name evidence="2" type="ORF">HJG59_010048</name>
</gene>
<name>A0A7J8BYH2_MOLMO</name>
<feature type="region of interest" description="Disordered" evidence="1">
    <location>
        <begin position="84"/>
        <end position="120"/>
    </location>
</feature>
<organism evidence="2 3">
    <name type="scientific">Molossus molossus</name>
    <name type="common">Pallas' mastiff bat</name>
    <name type="synonym">Vespertilio molossus</name>
    <dbReference type="NCBI Taxonomy" id="27622"/>
    <lineage>
        <taxon>Eukaryota</taxon>
        <taxon>Metazoa</taxon>
        <taxon>Chordata</taxon>
        <taxon>Craniata</taxon>
        <taxon>Vertebrata</taxon>
        <taxon>Euteleostomi</taxon>
        <taxon>Mammalia</taxon>
        <taxon>Eutheria</taxon>
        <taxon>Laurasiatheria</taxon>
        <taxon>Chiroptera</taxon>
        <taxon>Yangochiroptera</taxon>
        <taxon>Molossidae</taxon>
        <taxon>Molossus</taxon>
    </lineage>
</organism>
<evidence type="ECO:0000313" key="3">
    <source>
        <dbReference type="Proteomes" id="UP000550707"/>
    </source>
</evidence>
<dbReference type="InParanoid" id="A0A7J8BYH2"/>
<comment type="caution">
    <text evidence="2">The sequence shown here is derived from an EMBL/GenBank/DDBJ whole genome shotgun (WGS) entry which is preliminary data.</text>
</comment>
<feature type="compositionally biased region" description="Polar residues" evidence="1">
    <location>
        <begin position="84"/>
        <end position="96"/>
    </location>
</feature>
<sequence>MWSWKPGPYICRLIPRMLPLYPHPLLLMEALSLEFGTVESLEHILRSFFATVGTSRPHTRCLQPRVPSQAAGWRSRFPGRRTSVSNLRAASSSGQPGTKRPGVPAGPMARALGMLPASRG</sequence>
<evidence type="ECO:0000256" key="1">
    <source>
        <dbReference type="SAM" id="MobiDB-lite"/>
    </source>
</evidence>
<keyword evidence="3" id="KW-1185">Reference proteome</keyword>
<dbReference type="EMBL" id="JACASF010000022">
    <property type="protein sequence ID" value="KAF6403647.1"/>
    <property type="molecule type" value="Genomic_DNA"/>
</dbReference>
<accession>A0A7J8BYH2</accession>
<protein>
    <submittedName>
        <fullName evidence="2">Uncharacterized protein</fullName>
    </submittedName>
</protein>